<organism evidence="8 9">
    <name type="scientific">Coprinopsis marcescibilis</name>
    <name type="common">Agaric fungus</name>
    <name type="synonym">Psathyrella marcescibilis</name>
    <dbReference type="NCBI Taxonomy" id="230819"/>
    <lineage>
        <taxon>Eukaryota</taxon>
        <taxon>Fungi</taxon>
        <taxon>Dikarya</taxon>
        <taxon>Basidiomycota</taxon>
        <taxon>Agaricomycotina</taxon>
        <taxon>Agaricomycetes</taxon>
        <taxon>Agaricomycetidae</taxon>
        <taxon>Agaricales</taxon>
        <taxon>Agaricineae</taxon>
        <taxon>Psathyrellaceae</taxon>
        <taxon>Coprinopsis</taxon>
    </lineage>
</organism>
<dbReference type="InterPro" id="IPR001300">
    <property type="entry name" value="Peptidase_C2_calpain_cat"/>
</dbReference>
<gene>
    <name evidence="8" type="ORF">FA15DRAFT_557114</name>
</gene>
<keyword evidence="4 6" id="KW-0788">Thiol protease</keyword>
<protein>
    <submittedName>
        <fullName evidence="8">Cysteine proteinase</fullName>
    </submittedName>
</protein>
<feature type="active site" evidence="5 6">
    <location>
        <position position="99"/>
    </location>
</feature>
<evidence type="ECO:0000259" key="7">
    <source>
        <dbReference type="PROSITE" id="PS50203"/>
    </source>
</evidence>
<dbReference type="EMBL" id="ML210212">
    <property type="protein sequence ID" value="TFK23791.1"/>
    <property type="molecule type" value="Genomic_DNA"/>
</dbReference>
<dbReference type="Proteomes" id="UP000307440">
    <property type="component" value="Unassembled WGS sequence"/>
</dbReference>
<dbReference type="InterPro" id="IPR022684">
    <property type="entry name" value="Calpain_cysteine_protease"/>
</dbReference>
<dbReference type="PRINTS" id="PR00704">
    <property type="entry name" value="CALPAIN"/>
</dbReference>
<dbReference type="SMART" id="SM00230">
    <property type="entry name" value="CysPc"/>
    <property type="match status" value="1"/>
</dbReference>
<keyword evidence="2 6" id="KW-0645">Protease</keyword>
<dbReference type="STRING" id="230819.A0A5C3KT83"/>
<dbReference type="GO" id="GO:0004198">
    <property type="term" value="F:calcium-dependent cysteine-type endopeptidase activity"/>
    <property type="evidence" value="ECO:0007669"/>
    <property type="project" value="InterPro"/>
</dbReference>
<feature type="non-terminal residue" evidence="8">
    <location>
        <position position="1"/>
    </location>
</feature>
<feature type="domain" description="Calpain catalytic" evidence="7">
    <location>
        <begin position="37"/>
        <end position="366"/>
    </location>
</feature>
<keyword evidence="9" id="KW-1185">Reference proteome</keyword>
<feature type="non-terminal residue" evidence="8">
    <location>
        <position position="472"/>
    </location>
</feature>
<evidence type="ECO:0000256" key="1">
    <source>
        <dbReference type="ARBA" id="ARBA00007623"/>
    </source>
</evidence>
<dbReference type="PANTHER" id="PTHR10183">
    <property type="entry name" value="CALPAIN"/>
    <property type="match status" value="1"/>
</dbReference>
<proteinExistence type="inferred from homology"/>
<evidence type="ECO:0000256" key="3">
    <source>
        <dbReference type="ARBA" id="ARBA00022801"/>
    </source>
</evidence>
<dbReference type="PROSITE" id="PS50203">
    <property type="entry name" value="CALPAIN_CAT"/>
    <property type="match status" value="1"/>
</dbReference>
<comment type="similarity">
    <text evidence="1">Belongs to the peptidase C2 family.</text>
</comment>
<evidence type="ECO:0000256" key="4">
    <source>
        <dbReference type="ARBA" id="ARBA00022807"/>
    </source>
</evidence>
<dbReference type="InterPro" id="IPR038765">
    <property type="entry name" value="Papain-like_cys_pep_sf"/>
</dbReference>
<dbReference type="Pfam" id="PF00648">
    <property type="entry name" value="Peptidase_C2"/>
    <property type="match status" value="1"/>
</dbReference>
<dbReference type="AlphaFoldDB" id="A0A5C3KT83"/>
<feature type="active site" evidence="5 6">
    <location>
        <position position="287"/>
    </location>
</feature>
<dbReference type="Gene3D" id="3.90.70.10">
    <property type="entry name" value="Cysteine proteinases"/>
    <property type="match status" value="1"/>
</dbReference>
<evidence type="ECO:0000256" key="2">
    <source>
        <dbReference type="ARBA" id="ARBA00022670"/>
    </source>
</evidence>
<dbReference type="OrthoDB" id="424753at2759"/>
<accession>A0A5C3KT83</accession>
<feature type="active site" evidence="5 6">
    <location>
        <position position="307"/>
    </location>
</feature>
<reference evidence="8 9" key="1">
    <citation type="journal article" date="2019" name="Nat. Ecol. Evol.">
        <title>Megaphylogeny resolves global patterns of mushroom evolution.</title>
        <authorList>
            <person name="Varga T."/>
            <person name="Krizsan K."/>
            <person name="Foldi C."/>
            <person name="Dima B."/>
            <person name="Sanchez-Garcia M."/>
            <person name="Sanchez-Ramirez S."/>
            <person name="Szollosi G.J."/>
            <person name="Szarkandi J.G."/>
            <person name="Papp V."/>
            <person name="Albert L."/>
            <person name="Andreopoulos W."/>
            <person name="Angelini C."/>
            <person name="Antonin V."/>
            <person name="Barry K.W."/>
            <person name="Bougher N.L."/>
            <person name="Buchanan P."/>
            <person name="Buyck B."/>
            <person name="Bense V."/>
            <person name="Catcheside P."/>
            <person name="Chovatia M."/>
            <person name="Cooper J."/>
            <person name="Damon W."/>
            <person name="Desjardin D."/>
            <person name="Finy P."/>
            <person name="Geml J."/>
            <person name="Haridas S."/>
            <person name="Hughes K."/>
            <person name="Justo A."/>
            <person name="Karasinski D."/>
            <person name="Kautmanova I."/>
            <person name="Kiss B."/>
            <person name="Kocsube S."/>
            <person name="Kotiranta H."/>
            <person name="LaButti K.M."/>
            <person name="Lechner B.E."/>
            <person name="Liimatainen K."/>
            <person name="Lipzen A."/>
            <person name="Lukacs Z."/>
            <person name="Mihaltcheva S."/>
            <person name="Morgado L.N."/>
            <person name="Niskanen T."/>
            <person name="Noordeloos M.E."/>
            <person name="Ohm R.A."/>
            <person name="Ortiz-Santana B."/>
            <person name="Ovrebo C."/>
            <person name="Racz N."/>
            <person name="Riley R."/>
            <person name="Savchenko A."/>
            <person name="Shiryaev A."/>
            <person name="Soop K."/>
            <person name="Spirin V."/>
            <person name="Szebenyi C."/>
            <person name="Tomsovsky M."/>
            <person name="Tulloss R.E."/>
            <person name="Uehling J."/>
            <person name="Grigoriev I.V."/>
            <person name="Vagvolgyi C."/>
            <person name="Papp T."/>
            <person name="Martin F.M."/>
            <person name="Miettinen O."/>
            <person name="Hibbett D.S."/>
            <person name="Nagy L.G."/>
        </authorList>
    </citation>
    <scope>NUCLEOTIDE SEQUENCE [LARGE SCALE GENOMIC DNA]</scope>
    <source>
        <strain evidence="8 9">CBS 121175</strain>
    </source>
</reference>
<evidence type="ECO:0000313" key="8">
    <source>
        <dbReference type="EMBL" id="TFK23791.1"/>
    </source>
</evidence>
<dbReference type="SUPFAM" id="SSF54001">
    <property type="entry name" value="Cysteine proteinases"/>
    <property type="match status" value="1"/>
</dbReference>
<evidence type="ECO:0000256" key="5">
    <source>
        <dbReference type="PIRSR" id="PIRSR622684-1"/>
    </source>
</evidence>
<dbReference type="GO" id="GO:0006508">
    <property type="term" value="P:proteolysis"/>
    <property type="evidence" value="ECO:0007669"/>
    <property type="project" value="UniProtKB-KW"/>
</dbReference>
<name>A0A5C3KT83_COPMA</name>
<sequence>VEKKVGLFVTKELSSAIETCRAKVERIAHECRAKNQKFRDQEFDLEDDASLCLGNEEDKWGMSLRDVQRVTEIYEEPIFFPSGGAIDSNAIAQGDIGTCYFLAALATVASIPGLIEKICVSRDEEVGVYGFIFYTNNGWESIIIDDLLYTRIPKFEELDESAKKIYHEDKEAYEAVARKGGRLLLFARSGSQQETWVPLIEKAYAKLNNNFAHLEGGFTTESVEELTGGVSSVFKCQDILNVDKFWNEELLLVNKDRVFAGAFRGLQAPEDSPWERSPTVQGLYGNHAYSVLRAVECKGKRFVIVRNPWGTGEWTGPWSDGSKEWTPEWLAILPELGHRFGDDGQFVMEYKDFLRSFQYIDRTFLFDDRWILASSWQDVPLSLEPCASSYGSLSFSVKIPSKTMTILALTRLNERAYRSLKKVARVRLEFAVVKQGDTAPLRTAVEVMSFTSRTLSIEMELDAGAYVVYVSM</sequence>
<dbReference type="PANTHER" id="PTHR10183:SF379">
    <property type="entry name" value="CALPAIN-5"/>
    <property type="match status" value="1"/>
</dbReference>
<evidence type="ECO:0000313" key="9">
    <source>
        <dbReference type="Proteomes" id="UP000307440"/>
    </source>
</evidence>
<keyword evidence="3 6" id="KW-0378">Hydrolase</keyword>
<evidence type="ECO:0000256" key="6">
    <source>
        <dbReference type="PROSITE-ProRule" id="PRU00239"/>
    </source>
</evidence>